<dbReference type="PANTHER" id="PTHR47197">
    <property type="entry name" value="PROTEIN NIRF"/>
    <property type="match status" value="1"/>
</dbReference>
<dbReference type="EMBL" id="SJDL01000023">
    <property type="protein sequence ID" value="TBW54350.1"/>
    <property type="molecule type" value="Genomic_DNA"/>
</dbReference>
<dbReference type="PANTHER" id="PTHR47197:SF3">
    <property type="entry name" value="DIHYDRO-HEME D1 DEHYDROGENASE"/>
    <property type="match status" value="1"/>
</dbReference>
<sequence>MNRRQFLQASLATLVAGSLDGRLAFAGADKGPLILSAVDDETGHHLIAGVDLQGRQRFLLPVGNRCHGGCERPGTVQAILFARRPGRHVYVVDTGQGNIVHDIAAGDGYHFYGHGVFSPDSRYLYVTVNRYDTGEGIVRVYDAEDNYRAVRDMPVGGIGPHELVLHPDGNTLIVALGGIQTHPDYDRIKLNPDTMQPALLLMDRQTGGIRKRFRPSHHQLSCRHLGVSPDGIVVAGYQYQGPTWESRPLIAHYDSNTDTFREIGLPKSLQRSLHNYVASVAVSPASPLSLVTAPRGDRVVVINHRTRALVSDFEVPDVAGALALPDGSFVVSSGTGSLHHISADGLEAETVATLDIHWDNHLTFHG</sequence>
<dbReference type="Gene3D" id="2.130.10.10">
    <property type="entry name" value="YVTN repeat-like/Quinoprotein amine dehydrogenase"/>
    <property type="match status" value="2"/>
</dbReference>
<protein>
    <submittedName>
        <fullName evidence="1">DUF1513 domain-containing protein</fullName>
    </submittedName>
</protein>
<evidence type="ECO:0000313" key="2">
    <source>
        <dbReference type="Proteomes" id="UP000313645"/>
    </source>
</evidence>
<accession>A0ABY1ZIB7</accession>
<name>A0ABY1ZIB7_9GAMM</name>
<dbReference type="Proteomes" id="UP000313645">
    <property type="component" value="Unassembled WGS sequence"/>
</dbReference>
<keyword evidence="2" id="KW-1185">Reference proteome</keyword>
<organism evidence="1 2">
    <name type="scientific">Marinobacter halodurans</name>
    <dbReference type="NCBI Taxonomy" id="2528979"/>
    <lineage>
        <taxon>Bacteria</taxon>
        <taxon>Pseudomonadati</taxon>
        <taxon>Pseudomonadota</taxon>
        <taxon>Gammaproteobacteria</taxon>
        <taxon>Pseudomonadales</taxon>
        <taxon>Marinobacteraceae</taxon>
        <taxon>Marinobacter</taxon>
    </lineage>
</organism>
<dbReference type="InterPro" id="IPR051200">
    <property type="entry name" value="Host-pathogen_enzymatic-act"/>
</dbReference>
<evidence type="ECO:0000313" key="1">
    <source>
        <dbReference type="EMBL" id="TBW54350.1"/>
    </source>
</evidence>
<reference evidence="1 2" key="1">
    <citation type="submission" date="2019-02" db="EMBL/GenBank/DDBJ databases">
        <title>Marinobacter halodurans sp. nov., a marine bacterium isolated from sea tidal flat.</title>
        <authorList>
            <person name="Yoo Y."/>
            <person name="Lee D.W."/>
            <person name="Kim B.S."/>
            <person name="Kim J.-J."/>
        </authorList>
    </citation>
    <scope>NUCLEOTIDE SEQUENCE [LARGE SCALE GENOMIC DNA]</scope>
    <source>
        <strain evidence="1 2">YJ-S3-2</strain>
    </source>
</reference>
<dbReference type="SUPFAM" id="SSF69322">
    <property type="entry name" value="Tricorn protease domain 2"/>
    <property type="match status" value="1"/>
</dbReference>
<gene>
    <name evidence="1" type="ORF">EZI54_14445</name>
</gene>
<dbReference type="PIRSF" id="PIRSF028101">
    <property type="entry name" value="UCP028101"/>
    <property type="match status" value="1"/>
</dbReference>
<comment type="caution">
    <text evidence="1">The sequence shown here is derived from an EMBL/GenBank/DDBJ whole genome shotgun (WGS) entry which is preliminary data.</text>
</comment>
<dbReference type="InterPro" id="IPR015943">
    <property type="entry name" value="WD40/YVTN_repeat-like_dom_sf"/>
</dbReference>
<dbReference type="Pfam" id="PF07433">
    <property type="entry name" value="DUF1513"/>
    <property type="match status" value="1"/>
</dbReference>
<proteinExistence type="predicted"/>
<dbReference type="InterPro" id="IPR008311">
    <property type="entry name" value="UCP028101"/>
</dbReference>